<evidence type="ECO:0000313" key="3">
    <source>
        <dbReference type="Proteomes" id="UP001522868"/>
    </source>
</evidence>
<proteinExistence type="predicted"/>
<comment type="caution">
    <text evidence="2">The sequence shown here is derived from an EMBL/GenBank/DDBJ whole genome shotgun (WGS) entry which is preliminary data.</text>
</comment>
<dbReference type="Proteomes" id="UP001522868">
    <property type="component" value="Unassembled WGS sequence"/>
</dbReference>
<name>A0ABT0I7K7_9ACTN</name>
<protein>
    <submittedName>
        <fullName evidence="2">Helix-turn-helix domain-containing protein</fullName>
    </submittedName>
</protein>
<evidence type="ECO:0000256" key="1">
    <source>
        <dbReference type="SAM" id="MobiDB-lite"/>
    </source>
</evidence>
<feature type="region of interest" description="Disordered" evidence="1">
    <location>
        <begin position="265"/>
        <end position="287"/>
    </location>
</feature>
<feature type="compositionally biased region" description="Polar residues" evidence="1">
    <location>
        <begin position="10"/>
        <end position="21"/>
    </location>
</feature>
<sequence>MDTPHPSAPLPSQSVSGTNSPRGVVHENSRHTTRFTVVGNHLAQHGELSLTAIGLAVHIQSLQAGARVDIKSLTARFPEGAHRVAGALRELEAHGYLRRERLRTPAGRVVTRTVSCNQPGAPRTPAPSSDEPDRPPPRRRPPAPLRVPHPAFPAGALLAAATELLAGLYQADVRLLLPARDVQRLAPGVAAWLEREVAPEAVRHALTANLPPEGVRRPAALLAHRLTVLLPPEPPRPVPKPEPDPLQFCEPCDLAFRAPLPSDCPGCATATPHSSNDQKESDGQLAP</sequence>
<keyword evidence="3" id="KW-1185">Reference proteome</keyword>
<feature type="region of interest" description="Disordered" evidence="1">
    <location>
        <begin position="1"/>
        <end position="26"/>
    </location>
</feature>
<accession>A0ABT0I7K7</accession>
<reference evidence="2 3" key="1">
    <citation type="submission" date="2022-04" db="EMBL/GenBank/DDBJ databases">
        <title>Streptomyces sp. nov. LCR6-01 isolated from Lichen of Dirinaria sp.</title>
        <authorList>
            <person name="Kanchanasin P."/>
            <person name="Tanasupawat S."/>
            <person name="Phongsopitanun W."/>
        </authorList>
    </citation>
    <scope>NUCLEOTIDE SEQUENCE [LARGE SCALE GENOMIC DNA]</scope>
    <source>
        <strain evidence="2 3">LCR6-01</strain>
    </source>
</reference>
<dbReference type="EMBL" id="JALPTH010000005">
    <property type="protein sequence ID" value="MCK8677315.1"/>
    <property type="molecule type" value="Genomic_DNA"/>
</dbReference>
<evidence type="ECO:0000313" key="2">
    <source>
        <dbReference type="EMBL" id="MCK8677315.1"/>
    </source>
</evidence>
<feature type="compositionally biased region" description="Basic and acidic residues" evidence="1">
    <location>
        <begin position="276"/>
        <end position="287"/>
    </location>
</feature>
<feature type="region of interest" description="Disordered" evidence="1">
    <location>
        <begin position="113"/>
        <end position="148"/>
    </location>
</feature>
<dbReference type="RefSeq" id="WP_248632525.1">
    <property type="nucleotide sequence ID" value="NZ_JALPTH010000005.1"/>
</dbReference>
<organism evidence="2 3">
    <name type="scientific">Streptomyces lichenis</name>
    <dbReference type="NCBI Taxonomy" id="2306967"/>
    <lineage>
        <taxon>Bacteria</taxon>
        <taxon>Bacillati</taxon>
        <taxon>Actinomycetota</taxon>
        <taxon>Actinomycetes</taxon>
        <taxon>Kitasatosporales</taxon>
        <taxon>Streptomycetaceae</taxon>
        <taxon>Streptomyces</taxon>
    </lineage>
</organism>
<gene>
    <name evidence="2" type="ORF">M1O15_07920</name>
</gene>